<protein>
    <submittedName>
        <fullName evidence="1">Uncharacterized protein</fullName>
    </submittedName>
</protein>
<keyword evidence="2" id="KW-1185">Reference proteome</keyword>
<gene>
    <name evidence="1" type="ORF">AGLY_012434</name>
</gene>
<organism evidence="1 2">
    <name type="scientific">Aphis glycines</name>
    <name type="common">Soybean aphid</name>
    <dbReference type="NCBI Taxonomy" id="307491"/>
    <lineage>
        <taxon>Eukaryota</taxon>
        <taxon>Metazoa</taxon>
        <taxon>Ecdysozoa</taxon>
        <taxon>Arthropoda</taxon>
        <taxon>Hexapoda</taxon>
        <taxon>Insecta</taxon>
        <taxon>Pterygota</taxon>
        <taxon>Neoptera</taxon>
        <taxon>Paraneoptera</taxon>
        <taxon>Hemiptera</taxon>
        <taxon>Sternorrhyncha</taxon>
        <taxon>Aphidomorpha</taxon>
        <taxon>Aphidoidea</taxon>
        <taxon>Aphididae</taxon>
        <taxon>Aphidini</taxon>
        <taxon>Aphis</taxon>
        <taxon>Aphis</taxon>
    </lineage>
</organism>
<comment type="caution">
    <text evidence="1">The sequence shown here is derived from an EMBL/GenBank/DDBJ whole genome shotgun (WGS) entry which is preliminary data.</text>
</comment>
<proteinExistence type="predicted"/>
<dbReference type="Proteomes" id="UP000475862">
    <property type="component" value="Unassembled WGS sequence"/>
</dbReference>
<dbReference type="EMBL" id="VYZN01000048">
    <property type="protein sequence ID" value="KAE9528859.1"/>
    <property type="molecule type" value="Genomic_DNA"/>
</dbReference>
<dbReference type="AlphaFoldDB" id="A0A6G0TAF4"/>
<sequence>MTNALCLLWPDRNSDDSFVHMFTVATQLLSVARLGFNYILLVTMGYVKCLLDGLEELDWIKDSDWRSNPNNGLKEAILWNTIPRKQKYIPNLEKHKPTIEYKSFEPEFISEEIKNDPKAPFLVDYQRVLVPIASMTPVTEELRNRPGIRALQAAANNGRVLNFAFKRSTDTIVLPK</sequence>
<evidence type="ECO:0000313" key="2">
    <source>
        <dbReference type="Proteomes" id="UP000475862"/>
    </source>
</evidence>
<accession>A0A6G0TAF4</accession>
<evidence type="ECO:0000313" key="1">
    <source>
        <dbReference type="EMBL" id="KAE9528859.1"/>
    </source>
</evidence>
<reference evidence="1 2" key="1">
    <citation type="submission" date="2019-08" db="EMBL/GenBank/DDBJ databases">
        <title>The genome of the soybean aphid Biotype 1, its phylome, world population structure and adaptation to the North American continent.</title>
        <authorList>
            <person name="Giordano R."/>
            <person name="Donthu R.K."/>
            <person name="Hernandez A.G."/>
            <person name="Wright C.L."/>
            <person name="Zimin A.V."/>
        </authorList>
    </citation>
    <scope>NUCLEOTIDE SEQUENCE [LARGE SCALE GENOMIC DNA]</scope>
    <source>
        <tissue evidence="1">Whole aphids</tissue>
    </source>
</reference>
<name>A0A6G0TAF4_APHGL</name>